<dbReference type="Gene3D" id="3.30.300.30">
    <property type="match status" value="1"/>
</dbReference>
<dbReference type="InterPro" id="IPR009081">
    <property type="entry name" value="PP-bd_ACP"/>
</dbReference>
<dbReference type="OrthoDB" id="2472181at2"/>
<dbReference type="Gene3D" id="2.160.10.10">
    <property type="entry name" value="Hexapeptide repeat proteins"/>
    <property type="match status" value="3"/>
</dbReference>
<dbReference type="RefSeq" id="WP_040086807.1">
    <property type="nucleotide sequence ID" value="NZ_BCSU01000001.1"/>
</dbReference>
<dbReference type="GO" id="GO:0043041">
    <property type="term" value="P:amino acid activation for nonribosomal peptide biosynthetic process"/>
    <property type="evidence" value="ECO:0007669"/>
    <property type="project" value="TreeGrafter"/>
</dbReference>
<keyword evidence="2" id="KW-0597">Phosphoprotein</keyword>
<dbReference type="Pfam" id="PF00501">
    <property type="entry name" value="AMP-binding"/>
    <property type="match status" value="1"/>
</dbReference>
<dbReference type="InterPro" id="IPR000873">
    <property type="entry name" value="AMP-dep_synth/lig_dom"/>
</dbReference>
<gene>
    <name evidence="6" type="ORF">B842_11335</name>
</gene>
<dbReference type="STRING" id="1223515.B842_11335"/>
<keyword evidence="4" id="KW-0812">Transmembrane</keyword>
<dbReference type="CDD" id="cd05930">
    <property type="entry name" value="A_NRPS"/>
    <property type="match status" value="1"/>
</dbReference>
<dbReference type="PROSITE" id="PS50075">
    <property type="entry name" value="CARRIER"/>
    <property type="match status" value="1"/>
</dbReference>
<dbReference type="InterPro" id="IPR036736">
    <property type="entry name" value="ACP-like_sf"/>
</dbReference>
<dbReference type="HOGENOM" id="CLU_002751_1_0_11"/>
<dbReference type="PROSITE" id="PS00455">
    <property type="entry name" value="AMP_BINDING"/>
    <property type="match status" value="1"/>
</dbReference>
<dbReference type="InterPro" id="IPR011004">
    <property type="entry name" value="Trimer_LpxA-like_sf"/>
</dbReference>
<sequence>MSIRQVPRQFLRAGDAPAKRTLYDILTATAAAHPEAAAIDDGEILTYAELMDEVHTLAAELHANGIRRGDRIGIRMTSGSRDLYVAILATIAAGAAYVPVDADDPEERAEMVFSEGKINGVFTDEGFRMLSPRAGGDKHRPRLDDTAWIIFTSGSTGKPKGVAVSHRSAAAFVDAEAELFLVDSPGGPLGPEDRVLAGLSVAFDASCEEMWLAWRHGSCLVPAPRSLVRSGMDLGPWLIRRDITVVSTVPTLAGLWPAEALDNIRLLIVGGEACSQELVERLATEDREMWNTYGPTEATVVASATQLHPGQPVGIGLPLAGWDLIVVDSEEQPVAVGEVGELVIGGVGLARYLDPEKDAEKYAPMPSVGWARAYRSGDHVRLEEDGLYFVGRVDDQVKIGGRRIELGEVEANVAALPNVYNSAVAVQKTGANQSVLVGYVSLDDPSLGFDHDAAHDRLAETMPAALVPRICVMEELPVRTSGKVDKAALPWPLPGVGVEATDLNATETWLAELWVDVLGTSVQDADADFFSLGGTSLAAATLVGRIREQVPTVAVRDLYDHPRLGSLAEAVENIAAKTGVSLHDAAPVEPRDVRPVGPLTRVLQTLIQIPLMTLQATTWLGWILLGGNLAHMAGLEWAVHTSWWLVAVLLVVFGSPVGRLPIGGLGARLLTAGIQPGEYPRGGATHLRIWAAERWADASGSQSISGATWVNYYARSLGVKVGRGVDLHSLPPITGLLTLGDHCAIEPEVDMSGYWVDGDVVHVGAIEVAPDARVGARSTLLPGAVIGADAHVEAGSTVTGHRTIKPGSRWSGSPAEKVGRSKHRFPDEHPPRRSRWVPIYGLTSVALSLQPLAAIALGALVVVSLIDVTGGNPLLGAVVFAPLGGLVAFAFYMVSIWLGVRFLQIGLKPGITPVRSFHGWQLWTIERLMDDARTYLFPLYAGQLTPLWLRSLGARIGKNVEVSTAVMIPTLTDVREGAFLADDTLVGGYELGGGWMLTGETRVGKRSFVGNSGITGPGRKLPKNSLVAVLSSTPKKAKANTNWWGSPPERMRRVHVDADGGEALTYNPGLKVKFFRGFIETMRLLATMTSAMLLAGVVGTIYWLVATYGVLVAWLAGGLVLMAAGLLAMGVTVMVKWFCVGRHRPGDHPLWSEFVWLNELQDAFVEAVAAPWFLVPTLGTGELNVALRALGARIGHGAWVESYWFPETDLCIVGRAATVGPGTVVQTHLFQDRVMSLDTVTIADGATLAAHSVALPAARIGDGATVGPGSLVMRGDQVPANTVWQGNPIEPWNRA</sequence>
<dbReference type="NCBIfam" id="TIGR01733">
    <property type="entry name" value="AA-adenyl-dom"/>
    <property type="match status" value="1"/>
</dbReference>
<feature type="transmembrane region" description="Helical" evidence="4">
    <location>
        <begin position="642"/>
        <end position="662"/>
    </location>
</feature>
<feature type="transmembrane region" description="Helical" evidence="4">
    <location>
        <begin position="1111"/>
        <end position="1135"/>
    </location>
</feature>
<protein>
    <recommendedName>
        <fullName evidence="5">Carrier domain-containing protein</fullName>
    </recommendedName>
</protein>
<name>A0A0B5DEF6_9CORY</name>
<evidence type="ECO:0000256" key="3">
    <source>
        <dbReference type="SAM" id="MobiDB-lite"/>
    </source>
</evidence>
<dbReference type="Gene3D" id="3.40.50.12780">
    <property type="entry name" value="N-terminal domain of ligase-like"/>
    <property type="match status" value="1"/>
</dbReference>
<dbReference type="InterPro" id="IPR020806">
    <property type="entry name" value="PKS_PP-bd"/>
</dbReference>
<feature type="transmembrane region" description="Helical" evidence="4">
    <location>
        <begin position="878"/>
        <end position="900"/>
    </location>
</feature>
<accession>A0A0B5DEF6</accession>
<dbReference type="SUPFAM" id="SSF51161">
    <property type="entry name" value="Trimeric LpxA-like enzymes"/>
    <property type="match status" value="3"/>
</dbReference>
<evidence type="ECO:0000313" key="6">
    <source>
        <dbReference type="EMBL" id="AJE34114.1"/>
    </source>
</evidence>
<proteinExistence type="predicted"/>
<dbReference type="PANTHER" id="PTHR45527">
    <property type="entry name" value="NONRIBOSOMAL PEPTIDE SYNTHETASE"/>
    <property type="match status" value="1"/>
</dbReference>
<dbReference type="NCBIfam" id="TIGR02353">
    <property type="entry name" value="NRPS_term_dom"/>
    <property type="match status" value="1"/>
</dbReference>
<keyword evidence="4" id="KW-1133">Transmembrane helix</keyword>
<dbReference type="GO" id="GO:0005737">
    <property type="term" value="C:cytoplasm"/>
    <property type="evidence" value="ECO:0007669"/>
    <property type="project" value="TreeGrafter"/>
</dbReference>
<dbReference type="GO" id="GO:0044550">
    <property type="term" value="P:secondary metabolite biosynthetic process"/>
    <property type="evidence" value="ECO:0007669"/>
    <property type="project" value="TreeGrafter"/>
</dbReference>
<dbReference type="Pfam" id="PF00550">
    <property type="entry name" value="PP-binding"/>
    <property type="match status" value="1"/>
</dbReference>
<dbReference type="SMART" id="SM00823">
    <property type="entry name" value="PKS_PP"/>
    <property type="match status" value="1"/>
</dbReference>
<reference evidence="6 7" key="1">
    <citation type="submission" date="2013-04" db="EMBL/GenBank/DDBJ databases">
        <title>Complete genome sequence of Corynebacterium humireducens DSM 45392(T), isolated from a wastewater-fed microbial fuel cell.</title>
        <authorList>
            <person name="Ruckert C."/>
            <person name="Albersmeier A."/>
            <person name="Kalinowski J."/>
        </authorList>
    </citation>
    <scope>NUCLEOTIDE SEQUENCE [LARGE SCALE GENOMIC DNA]</scope>
    <source>
        <strain evidence="7">MFC-5</strain>
    </source>
</reference>
<evidence type="ECO:0000256" key="1">
    <source>
        <dbReference type="ARBA" id="ARBA00022450"/>
    </source>
</evidence>
<dbReference type="InterPro" id="IPR020845">
    <property type="entry name" value="AMP-binding_CS"/>
</dbReference>
<dbReference type="Gene3D" id="1.10.1200.10">
    <property type="entry name" value="ACP-like"/>
    <property type="match status" value="1"/>
</dbReference>
<dbReference type="InterPro" id="IPR042099">
    <property type="entry name" value="ANL_N_sf"/>
</dbReference>
<evidence type="ECO:0000259" key="5">
    <source>
        <dbReference type="PROSITE" id="PS50075"/>
    </source>
</evidence>
<feature type="region of interest" description="Disordered" evidence="3">
    <location>
        <begin position="805"/>
        <end position="829"/>
    </location>
</feature>
<dbReference type="Proteomes" id="UP000031524">
    <property type="component" value="Chromosome"/>
</dbReference>
<evidence type="ECO:0000313" key="7">
    <source>
        <dbReference type="Proteomes" id="UP000031524"/>
    </source>
</evidence>
<dbReference type="EMBL" id="CP005286">
    <property type="protein sequence ID" value="AJE34114.1"/>
    <property type="molecule type" value="Genomic_DNA"/>
</dbReference>
<evidence type="ECO:0000256" key="2">
    <source>
        <dbReference type="ARBA" id="ARBA00022553"/>
    </source>
</evidence>
<dbReference type="GO" id="GO:0031177">
    <property type="term" value="F:phosphopantetheine binding"/>
    <property type="evidence" value="ECO:0007669"/>
    <property type="project" value="InterPro"/>
</dbReference>
<feature type="domain" description="Carrier" evidence="5">
    <location>
        <begin position="501"/>
        <end position="575"/>
    </location>
</feature>
<dbReference type="SUPFAM" id="SSF56801">
    <property type="entry name" value="Acetyl-CoA synthetase-like"/>
    <property type="match status" value="1"/>
</dbReference>
<dbReference type="PANTHER" id="PTHR45527:SF1">
    <property type="entry name" value="FATTY ACID SYNTHASE"/>
    <property type="match status" value="1"/>
</dbReference>
<dbReference type="KEGG" id="chm:B842_11335"/>
<dbReference type="InterPro" id="IPR012728">
    <property type="entry name" value="Pls/PosA_C"/>
</dbReference>
<dbReference type="InterPro" id="IPR045851">
    <property type="entry name" value="AMP-bd_C_sf"/>
</dbReference>
<keyword evidence="4" id="KW-0472">Membrane</keyword>
<feature type="transmembrane region" description="Helical" evidence="4">
    <location>
        <begin position="839"/>
        <end position="866"/>
    </location>
</feature>
<dbReference type="InterPro" id="IPR010071">
    <property type="entry name" value="AA_adenyl_dom"/>
</dbReference>
<feature type="transmembrane region" description="Helical" evidence="4">
    <location>
        <begin position="1084"/>
        <end position="1105"/>
    </location>
</feature>
<dbReference type="SUPFAM" id="SSF47336">
    <property type="entry name" value="ACP-like"/>
    <property type="match status" value="1"/>
</dbReference>
<keyword evidence="7" id="KW-1185">Reference proteome</keyword>
<evidence type="ECO:0000256" key="4">
    <source>
        <dbReference type="SAM" id="Phobius"/>
    </source>
</evidence>
<keyword evidence="1" id="KW-0596">Phosphopantetheine</keyword>
<organism evidence="6 7">
    <name type="scientific">Corynebacterium humireducens NBRC 106098 = DSM 45392</name>
    <dbReference type="NCBI Taxonomy" id="1223515"/>
    <lineage>
        <taxon>Bacteria</taxon>
        <taxon>Bacillati</taxon>
        <taxon>Actinomycetota</taxon>
        <taxon>Actinomycetes</taxon>
        <taxon>Mycobacteriales</taxon>
        <taxon>Corynebacteriaceae</taxon>
        <taxon>Corynebacterium</taxon>
    </lineage>
</organism>